<dbReference type="GO" id="GO:0003723">
    <property type="term" value="F:RNA binding"/>
    <property type="evidence" value="ECO:0007669"/>
    <property type="project" value="InterPro"/>
</dbReference>
<dbReference type="InterPro" id="IPR046848">
    <property type="entry name" value="E_motif"/>
</dbReference>
<dbReference type="PANTHER" id="PTHR47926">
    <property type="entry name" value="PENTATRICOPEPTIDE REPEAT-CONTAINING PROTEIN"/>
    <property type="match status" value="1"/>
</dbReference>
<keyword evidence="6" id="KW-1185">Reference proteome</keyword>
<evidence type="ECO:0000259" key="4">
    <source>
        <dbReference type="Pfam" id="PF14432"/>
    </source>
</evidence>
<comment type="caution">
    <text evidence="5">The sequence shown here is derived from an EMBL/GenBank/DDBJ whole genome shotgun (WGS) entry which is preliminary data.</text>
</comment>
<evidence type="ECO:0000256" key="2">
    <source>
        <dbReference type="ARBA" id="ARBA00022737"/>
    </source>
</evidence>
<dbReference type="GO" id="GO:0008270">
    <property type="term" value="F:zinc ion binding"/>
    <property type="evidence" value="ECO:0007669"/>
    <property type="project" value="InterPro"/>
</dbReference>
<feature type="repeat" description="PPR" evidence="3">
    <location>
        <begin position="39"/>
        <end position="73"/>
    </location>
</feature>
<sequence length="612" mass="68373">MLESHLLHHLQQCIKRRTPSQAKALHASILKTASNQLNSPLIYNTLLNTYAKCGLLEDTSKVFDEMPQRDLFSWASIFTSYNQSNLPRTTISQFRYMLAVDKLRPDHFIFACITKACASLGYVRVGKQVHGQFVVSVYSDDDVSKSALVDMYAKCGEPGSARVVFHSIREKSSVSLSAMVSAYARVGMKSEATELMKVFGDLDLYCWTALVSGLVQRGHCVDAFQLFTEMRREGVEIIDGHIISSLLGASSSLAMLELGKQLHSLVIGLGFVDSLFLCNALVDMYAKCSDVFAAKTVFYGMWRRDVVSWTSIIFGMAQHGQAFEALCLYDEMISAGIKPNEVTFIGLLYACSHVGLIDKGRKLFNSMVEEFGLKPSLQHYTCLLDLYSRSGQLDKAENLIKSMPFKPDVAAWAALLSACKQHGNAKMGVRVANHLLNLGPGDTSTCILLSNTYAGAGEWESVSKIRKLMVAMDLKKEPGYSCIDLGKERIVFYVGEVSHPMKNEIFMLLKEMEIDMRKQGYVPDTSSVLHDMDQQEKEKQLFWHSERVAVAYGLLKSVPGTVLRIVKNLRVCGDCHTFMKLVSSISKRGIVVRDSSRFHHFKDGNCSCNDFW</sequence>
<dbReference type="Pfam" id="PF20431">
    <property type="entry name" value="E_motif"/>
    <property type="match status" value="1"/>
</dbReference>
<evidence type="ECO:0000313" key="5">
    <source>
        <dbReference type="EMBL" id="GAA0140068.1"/>
    </source>
</evidence>
<dbReference type="Gene3D" id="1.25.40.10">
    <property type="entry name" value="Tetratricopeptide repeat domain"/>
    <property type="match status" value="3"/>
</dbReference>
<evidence type="ECO:0000313" key="6">
    <source>
        <dbReference type="Proteomes" id="UP001454036"/>
    </source>
</evidence>
<reference evidence="5 6" key="1">
    <citation type="submission" date="2024-01" db="EMBL/GenBank/DDBJ databases">
        <title>The complete chloroplast genome sequence of Lithospermum erythrorhizon: insights into the phylogenetic relationship among Boraginaceae species and the maternal lineages of purple gromwells.</title>
        <authorList>
            <person name="Okada T."/>
            <person name="Watanabe K."/>
        </authorList>
    </citation>
    <scope>NUCLEOTIDE SEQUENCE [LARGE SCALE GENOMIC DNA]</scope>
</reference>
<dbReference type="AlphaFoldDB" id="A0AAV3NMA0"/>
<feature type="repeat" description="PPR" evidence="3">
    <location>
        <begin position="203"/>
        <end position="237"/>
    </location>
</feature>
<organism evidence="5 6">
    <name type="scientific">Lithospermum erythrorhizon</name>
    <name type="common">Purple gromwell</name>
    <name type="synonym">Lithospermum officinale var. erythrorhizon</name>
    <dbReference type="NCBI Taxonomy" id="34254"/>
    <lineage>
        <taxon>Eukaryota</taxon>
        <taxon>Viridiplantae</taxon>
        <taxon>Streptophyta</taxon>
        <taxon>Embryophyta</taxon>
        <taxon>Tracheophyta</taxon>
        <taxon>Spermatophyta</taxon>
        <taxon>Magnoliopsida</taxon>
        <taxon>eudicotyledons</taxon>
        <taxon>Gunneridae</taxon>
        <taxon>Pentapetalae</taxon>
        <taxon>asterids</taxon>
        <taxon>lamiids</taxon>
        <taxon>Boraginales</taxon>
        <taxon>Boraginaceae</taxon>
        <taxon>Boraginoideae</taxon>
        <taxon>Lithospermeae</taxon>
        <taxon>Lithospermum</taxon>
    </lineage>
</organism>
<dbReference type="PANTHER" id="PTHR47926:SF495">
    <property type="entry name" value="DYW DOMAIN-CONTAINING PROTEIN"/>
    <property type="match status" value="1"/>
</dbReference>
<evidence type="ECO:0000256" key="1">
    <source>
        <dbReference type="ARBA" id="ARBA00006643"/>
    </source>
</evidence>
<dbReference type="InterPro" id="IPR011990">
    <property type="entry name" value="TPR-like_helical_dom_sf"/>
</dbReference>
<dbReference type="PROSITE" id="PS51375">
    <property type="entry name" value="PPR"/>
    <property type="match status" value="4"/>
</dbReference>
<feature type="domain" description="DYW" evidence="4">
    <location>
        <begin position="520"/>
        <end position="612"/>
    </location>
</feature>
<dbReference type="Pfam" id="PF13041">
    <property type="entry name" value="PPR_2"/>
    <property type="match status" value="1"/>
</dbReference>
<evidence type="ECO:0000256" key="3">
    <source>
        <dbReference type="PROSITE-ProRule" id="PRU00708"/>
    </source>
</evidence>
<proteinExistence type="inferred from homology"/>
<gene>
    <name evidence="5" type="ORF">LIER_01491</name>
</gene>
<dbReference type="Pfam" id="PF14432">
    <property type="entry name" value="DYW_deaminase"/>
    <property type="match status" value="1"/>
</dbReference>
<name>A0AAV3NMA0_LITER</name>
<dbReference type="Proteomes" id="UP001454036">
    <property type="component" value="Unassembled WGS sequence"/>
</dbReference>
<protein>
    <recommendedName>
        <fullName evidence="4">DYW domain-containing protein</fullName>
    </recommendedName>
</protein>
<dbReference type="GO" id="GO:0009451">
    <property type="term" value="P:RNA modification"/>
    <property type="evidence" value="ECO:0007669"/>
    <property type="project" value="InterPro"/>
</dbReference>
<dbReference type="InterPro" id="IPR032867">
    <property type="entry name" value="DYW_dom"/>
</dbReference>
<dbReference type="InterPro" id="IPR046960">
    <property type="entry name" value="PPR_At4g14850-like_plant"/>
</dbReference>
<feature type="repeat" description="PPR" evidence="3">
    <location>
        <begin position="305"/>
        <end position="339"/>
    </location>
</feature>
<dbReference type="InterPro" id="IPR002885">
    <property type="entry name" value="PPR_rpt"/>
</dbReference>
<dbReference type="Pfam" id="PF01535">
    <property type="entry name" value="PPR"/>
    <property type="match status" value="5"/>
</dbReference>
<comment type="similarity">
    <text evidence="1">Belongs to the PPR family. PCMP-H subfamily.</text>
</comment>
<feature type="repeat" description="PPR" evidence="3">
    <location>
        <begin position="340"/>
        <end position="375"/>
    </location>
</feature>
<dbReference type="NCBIfam" id="TIGR00756">
    <property type="entry name" value="PPR"/>
    <property type="match status" value="5"/>
</dbReference>
<keyword evidence="2" id="KW-0677">Repeat</keyword>
<accession>A0AAV3NMA0</accession>
<dbReference type="FunFam" id="1.25.40.10:FF:000090">
    <property type="entry name" value="Pentatricopeptide repeat-containing protein, chloroplastic"/>
    <property type="match status" value="1"/>
</dbReference>
<dbReference type="EMBL" id="BAABME010000144">
    <property type="protein sequence ID" value="GAA0140068.1"/>
    <property type="molecule type" value="Genomic_DNA"/>
</dbReference>